<dbReference type="InterPro" id="IPR035986">
    <property type="entry name" value="PKD_dom_sf"/>
</dbReference>
<gene>
    <name evidence="3" type="ORF">ACFOEE_19570</name>
</gene>
<feature type="signal peptide" evidence="1">
    <location>
        <begin position="1"/>
        <end position="19"/>
    </location>
</feature>
<dbReference type="Proteomes" id="UP001595453">
    <property type="component" value="Unassembled WGS sequence"/>
</dbReference>
<dbReference type="Pfam" id="PF18911">
    <property type="entry name" value="PKD_4"/>
    <property type="match status" value="1"/>
</dbReference>
<dbReference type="SUPFAM" id="SSF49785">
    <property type="entry name" value="Galactose-binding domain-like"/>
    <property type="match status" value="1"/>
</dbReference>
<dbReference type="RefSeq" id="WP_377128514.1">
    <property type="nucleotide sequence ID" value="NZ_JBHRSD010000047.1"/>
</dbReference>
<dbReference type="InterPro" id="IPR000601">
    <property type="entry name" value="PKD_dom"/>
</dbReference>
<sequence length="692" mass="76075">MKKIQLTFLALTISSMLSACNDGSGFVSTQESSTAATPAAGNAALRNMSADTGAQISAPDAVDSPAAESVENLLDGNAATKFLTFSPIATVVFRAVKPAVIKGYSLTSAGDAPPRDPKTWLLEASSDGETWISIDSQSDQVFATRSMTRSYSLSDNETSYQYFRFSFENSGIDEWGGNLLQLADLGLIVVAEAPLVSFTTTTQTPAVGQFVIFSDTSLVNPSKWEWQFEDGTPATSSEQNPYVVFNSLGAKTVSLKASNDKGDSVLVQDDYIRVWNEAEPWAGFEPPSVSYVKHLPEHQGQQALERVLPNLTEVIQEISLGVAKVLYHNVTEAPVFNSVRFETGDYDFPAAKGGTDKDMVLMFDVKHIANLAGQSDDAIRNEIIGVLWHELTHGYNHTPAKGVYQAGQELHSYLEGLANYVRIQAGYLEHYRGKIDWIYTHNEDAYNQTSFFLEWVAKTNRNTDFIRLFNQSAKTIPNWSFDAAFKAIFGPARGIEAVLKEYQTYLQTELGIVAPLPTPVAGYRNFTQDEGVSISTNATHIGVWGEGPEQLIDNNVKKKFNAVLETPWWLSQYLPQLLPINEVNSVAVTLTLPTPQILQKYSVATGNDNAMRDPTSWLVYGSQDGEQWTPLGHGAYPQNPTRLTTYQYDLSNNSTAYGHYRFEFSNNQSGSGVGGDNGRLVQIGELALLTKQ</sequence>
<keyword evidence="1" id="KW-0732">Signal</keyword>
<organism evidence="3 4">
    <name type="scientific">Pseudoalteromonas fenneropenaei</name>
    <dbReference type="NCBI Taxonomy" id="1737459"/>
    <lineage>
        <taxon>Bacteria</taxon>
        <taxon>Pseudomonadati</taxon>
        <taxon>Pseudomonadota</taxon>
        <taxon>Gammaproteobacteria</taxon>
        <taxon>Alteromonadales</taxon>
        <taxon>Pseudoalteromonadaceae</taxon>
        <taxon>Pseudoalteromonas</taxon>
    </lineage>
</organism>
<dbReference type="InterPro" id="IPR007541">
    <property type="entry name" value="Uncharacterised_BSP"/>
</dbReference>
<dbReference type="PROSITE" id="PS51257">
    <property type="entry name" value="PROKAR_LIPOPROTEIN"/>
    <property type="match status" value="1"/>
</dbReference>
<dbReference type="Gene3D" id="2.60.40.10">
    <property type="entry name" value="Immunoglobulins"/>
    <property type="match status" value="1"/>
</dbReference>
<dbReference type="PROSITE" id="PS50093">
    <property type="entry name" value="PKD"/>
    <property type="match status" value="1"/>
</dbReference>
<dbReference type="CDD" id="cd00146">
    <property type="entry name" value="PKD"/>
    <property type="match status" value="1"/>
</dbReference>
<dbReference type="SUPFAM" id="SSF49299">
    <property type="entry name" value="PKD domain"/>
    <property type="match status" value="1"/>
</dbReference>
<reference evidence="4" key="1">
    <citation type="journal article" date="2019" name="Int. J. Syst. Evol. Microbiol.">
        <title>The Global Catalogue of Microorganisms (GCM) 10K type strain sequencing project: providing services to taxonomists for standard genome sequencing and annotation.</title>
        <authorList>
            <consortium name="The Broad Institute Genomics Platform"/>
            <consortium name="The Broad Institute Genome Sequencing Center for Infectious Disease"/>
            <person name="Wu L."/>
            <person name="Ma J."/>
        </authorList>
    </citation>
    <scope>NUCLEOTIDE SEQUENCE [LARGE SCALE GENOMIC DNA]</scope>
    <source>
        <strain evidence="4">KCTC 42730</strain>
    </source>
</reference>
<keyword evidence="4" id="KW-1185">Reference proteome</keyword>
<evidence type="ECO:0000256" key="1">
    <source>
        <dbReference type="SAM" id="SignalP"/>
    </source>
</evidence>
<dbReference type="InterPro" id="IPR022409">
    <property type="entry name" value="PKD/Chitinase_dom"/>
</dbReference>
<evidence type="ECO:0000313" key="3">
    <source>
        <dbReference type="EMBL" id="MFC3034708.1"/>
    </source>
</evidence>
<evidence type="ECO:0000313" key="4">
    <source>
        <dbReference type="Proteomes" id="UP001595453"/>
    </source>
</evidence>
<feature type="chain" id="PRO_5046476928" evidence="1">
    <location>
        <begin position="20"/>
        <end position="692"/>
    </location>
</feature>
<evidence type="ECO:0000259" key="2">
    <source>
        <dbReference type="PROSITE" id="PS50093"/>
    </source>
</evidence>
<dbReference type="SMART" id="SM00089">
    <property type="entry name" value="PKD"/>
    <property type="match status" value="1"/>
</dbReference>
<feature type="domain" description="PKD" evidence="2">
    <location>
        <begin position="194"/>
        <end position="262"/>
    </location>
</feature>
<dbReference type="Gene3D" id="2.60.120.260">
    <property type="entry name" value="Galactose-binding domain-like"/>
    <property type="match status" value="2"/>
</dbReference>
<accession>A0ABV7CQ06</accession>
<proteinExistence type="predicted"/>
<protein>
    <submittedName>
        <fullName evidence="3">Basic secretory protein-like protein</fullName>
    </submittedName>
</protein>
<dbReference type="EMBL" id="JBHRSD010000047">
    <property type="protein sequence ID" value="MFC3034708.1"/>
    <property type="molecule type" value="Genomic_DNA"/>
</dbReference>
<dbReference type="InterPro" id="IPR013783">
    <property type="entry name" value="Ig-like_fold"/>
</dbReference>
<name>A0ABV7CQ06_9GAMM</name>
<comment type="caution">
    <text evidence="3">The sequence shown here is derived from an EMBL/GenBank/DDBJ whole genome shotgun (WGS) entry which is preliminary data.</text>
</comment>
<dbReference type="InterPro" id="IPR008979">
    <property type="entry name" value="Galactose-bd-like_sf"/>
</dbReference>
<dbReference type="Pfam" id="PF04450">
    <property type="entry name" value="BSP"/>
    <property type="match status" value="1"/>
</dbReference>